<organism evidence="3 4">
    <name type="scientific">Arabis alpina</name>
    <name type="common">Alpine rock-cress</name>
    <dbReference type="NCBI Taxonomy" id="50452"/>
    <lineage>
        <taxon>Eukaryota</taxon>
        <taxon>Viridiplantae</taxon>
        <taxon>Streptophyta</taxon>
        <taxon>Embryophyta</taxon>
        <taxon>Tracheophyta</taxon>
        <taxon>Spermatophyta</taxon>
        <taxon>Magnoliopsida</taxon>
        <taxon>eudicotyledons</taxon>
        <taxon>Gunneridae</taxon>
        <taxon>Pentapetalae</taxon>
        <taxon>rosids</taxon>
        <taxon>malvids</taxon>
        <taxon>Brassicales</taxon>
        <taxon>Brassicaceae</taxon>
        <taxon>Arabideae</taxon>
        <taxon>Arabis</taxon>
    </lineage>
</organism>
<evidence type="ECO:0000313" key="4">
    <source>
        <dbReference type="Proteomes" id="UP000029120"/>
    </source>
</evidence>
<dbReference type="GO" id="GO:0003700">
    <property type="term" value="F:DNA-binding transcription factor activity"/>
    <property type="evidence" value="ECO:0007669"/>
    <property type="project" value="InterPro"/>
</dbReference>
<feature type="region of interest" description="Disordered" evidence="1">
    <location>
        <begin position="99"/>
        <end position="133"/>
    </location>
</feature>
<proteinExistence type="predicted"/>
<reference evidence="4" key="1">
    <citation type="journal article" date="2015" name="Nat. Plants">
        <title>Genome expansion of Arabis alpina linked with retrotransposition and reduced symmetric DNA methylation.</title>
        <authorList>
            <person name="Willing E.M."/>
            <person name="Rawat V."/>
            <person name="Mandakova T."/>
            <person name="Maumus F."/>
            <person name="James G.V."/>
            <person name="Nordstroem K.J."/>
            <person name="Becker C."/>
            <person name="Warthmann N."/>
            <person name="Chica C."/>
            <person name="Szarzynska B."/>
            <person name="Zytnicki M."/>
            <person name="Albani M.C."/>
            <person name="Kiefer C."/>
            <person name="Bergonzi S."/>
            <person name="Castaings L."/>
            <person name="Mateos J.L."/>
            <person name="Berns M.C."/>
            <person name="Bujdoso N."/>
            <person name="Piofczyk T."/>
            <person name="de Lorenzo L."/>
            <person name="Barrero-Sicilia C."/>
            <person name="Mateos I."/>
            <person name="Piednoel M."/>
            <person name="Hagmann J."/>
            <person name="Chen-Min-Tao R."/>
            <person name="Iglesias-Fernandez R."/>
            <person name="Schuster S.C."/>
            <person name="Alonso-Blanco C."/>
            <person name="Roudier F."/>
            <person name="Carbonero P."/>
            <person name="Paz-Ares J."/>
            <person name="Davis S.J."/>
            <person name="Pecinka A."/>
            <person name="Quesneville H."/>
            <person name="Colot V."/>
            <person name="Lysak M.A."/>
            <person name="Weigel D."/>
            <person name="Coupland G."/>
            <person name="Schneeberger K."/>
        </authorList>
    </citation>
    <scope>NUCLEOTIDE SEQUENCE [LARGE SCALE GENOMIC DNA]</scope>
    <source>
        <strain evidence="4">cv. Pajares</strain>
    </source>
</reference>
<evidence type="ECO:0000259" key="2">
    <source>
        <dbReference type="Pfam" id="PF01486"/>
    </source>
</evidence>
<sequence>MARENGDETARVPCNFCEFSRYERVPQEQGYGIVSMESEIRRLRVLTRRITGKDLDGVSFPELELLEGRVKHVFEIVKEQKTQVEQEEREMLRERLQMKQAANEVPFSASGISPGETPQNQDDEAPKPVTAHQRAYERRLAEPMESEFERLWLLNERMNGRKLEGMTLFELSILKGQLLGSMHRISDMKTEPIAEDKARRLKEEQERCSLDSVKVEDHHRGVGQSDTRFFLSQEKTENGRAG</sequence>
<feature type="domain" description="K-box" evidence="2">
    <location>
        <begin position="34"/>
        <end position="104"/>
    </location>
</feature>
<dbReference type="OrthoDB" id="1114128at2759"/>
<dbReference type="AlphaFoldDB" id="A0A087HKB6"/>
<dbReference type="Gramene" id="KFK42568">
    <property type="protein sequence ID" value="KFK42568"/>
    <property type="gene ID" value="AALP_AA1G012200"/>
</dbReference>
<dbReference type="Pfam" id="PF01486">
    <property type="entry name" value="K-box"/>
    <property type="match status" value="1"/>
</dbReference>
<dbReference type="EMBL" id="CM002869">
    <property type="protein sequence ID" value="KFK42568.1"/>
    <property type="molecule type" value="Genomic_DNA"/>
</dbReference>
<feature type="compositionally biased region" description="Basic and acidic residues" evidence="1">
    <location>
        <begin position="205"/>
        <end position="220"/>
    </location>
</feature>
<name>A0A087HKB6_ARAAL</name>
<feature type="region of interest" description="Disordered" evidence="1">
    <location>
        <begin position="205"/>
        <end position="242"/>
    </location>
</feature>
<dbReference type="GO" id="GO:0005634">
    <property type="term" value="C:nucleus"/>
    <property type="evidence" value="ECO:0007669"/>
    <property type="project" value="InterPro"/>
</dbReference>
<evidence type="ECO:0000313" key="3">
    <source>
        <dbReference type="EMBL" id="KFK42568.1"/>
    </source>
</evidence>
<gene>
    <name evidence="3" type="ordered locus">AALP_Aa1g012200</name>
</gene>
<accession>A0A087HKB6</accession>
<dbReference type="InterPro" id="IPR002487">
    <property type="entry name" value="TF_Kbox"/>
</dbReference>
<protein>
    <recommendedName>
        <fullName evidence="2">K-box domain-containing protein</fullName>
    </recommendedName>
</protein>
<evidence type="ECO:0000256" key="1">
    <source>
        <dbReference type="SAM" id="MobiDB-lite"/>
    </source>
</evidence>
<dbReference type="Proteomes" id="UP000029120">
    <property type="component" value="Chromosome 1"/>
</dbReference>
<keyword evidence="4" id="KW-1185">Reference proteome</keyword>